<reference evidence="2" key="1">
    <citation type="submission" date="2019-04" db="EMBL/GenBank/DDBJ databases">
        <title>Sequencing of skin fungus with MAO and IRED activity.</title>
        <authorList>
            <person name="Marsaioli A.J."/>
            <person name="Bonatto J.M.C."/>
            <person name="Reis Junior O."/>
        </authorList>
    </citation>
    <scope>NUCLEOTIDE SEQUENCE</scope>
    <source>
        <strain evidence="2">30M1</strain>
    </source>
</reference>
<dbReference type="OrthoDB" id="3439209at2759"/>
<organism evidence="2 3">
    <name type="scientific">Curvularia kusanoi</name>
    <name type="common">Cochliobolus kusanoi</name>
    <dbReference type="NCBI Taxonomy" id="90978"/>
    <lineage>
        <taxon>Eukaryota</taxon>
        <taxon>Fungi</taxon>
        <taxon>Dikarya</taxon>
        <taxon>Ascomycota</taxon>
        <taxon>Pezizomycotina</taxon>
        <taxon>Dothideomycetes</taxon>
        <taxon>Pleosporomycetidae</taxon>
        <taxon>Pleosporales</taxon>
        <taxon>Pleosporineae</taxon>
        <taxon>Pleosporaceae</taxon>
        <taxon>Curvularia</taxon>
    </lineage>
</organism>
<comment type="caution">
    <text evidence="2">The sequence shown here is derived from an EMBL/GenBank/DDBJ whole genome shotgun (WGS) entry which is preliminary data.</text>
</comment>
<dbReference type="AlphaFoldDB" id="A0A9P4W887"/>
<keyword evidence="3" id="KW-1185">Reference proteome</keyword>
<accession>A0A9P4W887</accession>
<proteinExistence type="predicted"/>
<evidence type="ECO:0000313" key="2">
    <source>
        <dbReference type="EMBL" id="KAF2997408.1"/>
    </source>
</evidence>
<evidence type="ECO:0008006" key="4">
    <source>
        <dbReference type="Google" id="ProtNLM"/>
    </source>
</evidence>
<dbReference type="EMBL" id="SWKU01000023">
    <property type="protein sequence ID" value="KAF2997408.1"/>
    <property type="molecule type" value="Genomic_DNA"/>
</dbReference>
<feature type="compositionally biased region" description="Polar residues" evidence="1">
    <location>
        <begin position="173"/>
        <end position="192"/>
    </location>
</feature>
<name>A0A9P4W887_CURKU</name>
<gene>
    <name evidence="2" type="ORF">E8E13_005380</name>
</gene>
<sequence length="470" mass="52557">MAQIQKYLEQGGLYDSPPQPQPRLLYDFNTIATEFPREPMAHDLFSPFRQQSRLSQTQCQLPSTSMPGDIMSAHTAPWTKQPAPSDCVRWTGLPDSPLMHVSSANGDLVYSHGALQHAVGKATGSNGLSLWYPSGMVNMMPDPSAEQLRSPVSPFSDAQDLYSPGRDQGPVTPDSNSTTHMMSTSGATTSISPDYLPLTPRSDMGQQQSFGTAHVGFSVPRLRVAPYLAVDAPNTNEQTGALSMLSSDYPYGQSQSDSRGASVWSSPGYMAPQGMVAQGFHDRQVVYDTRPSSMMVTFNRRSGQQSELWSNKTAIPAQSHFQTRFMAPLTDKERAQRSKDDEMLLQMKRDGRTYRDIRKALGRKVAESTLRGRYRSLTKPRKERVRAPKWTETDIALLKRYVQDELKKLEMTHPHLDKKHKPDKISWMKIVDLIATTGGTYRFGAATAKKKWVEVTREAPLRSARRRSKV</sequence>
<dbReference type="Proteomes" id="UP000801428">
    <property type="component" value="Unassembled WGS sequence"/>
</dbReference>
<evidence type="ECO:0000256" key="1">
    <source>
        <dbReference type="SAM" id="MobiDB-lite"/>
    </source>
</evidence>
<feature type="region of interest" description="Disordered" evidence="1">
    <location>
        <begin position="142"/>
        <end position="195"/>
    </location>
</feature>
<evidence type="ECO:0000313" key="3">
    <source>
        <dbReference type="Proteomes" id="UP000801428"/>
    </source>
</evidence>
<protein>
    <recommendedName>
        <fullName evidence="4">Myb-like domain-containing protein</fullName>
    </recommendedName>
</protein>